<feature type="transmembrane region" description="Helical" evidence="8">
    <location>
        <begin position="99"/>
        <end position="121"/>
    </location>
</feature>
<organism evidence="9">
    <name type="scientific">uncultured Rubrobacteraceae bacterium</name>
    <dbReference type="NCBI Taxonomy" id="349277"/>
    <lineage>
        <taxon>Bacteria</taxon>
        <taxon>Bacillati</taxon>
        <taxon>Actinomycetota</taxon>
        <taxon>Rubrobacteria</taxon>
        <taxon>Rubrobacterales</taxon>
        <taxon>Rubrobacteraceae</taxon>
        <taxon>environmental samples</taxon>
    </lineage>
</organism>
<keyword evidence="7 8" id="KW-0472">Membrane</keyword>
<evidence type="ECO:0000256" key="7">
    <source>
        <dbReference type="ARBA" id="ARBA00023136"/>
    </source>
</evidence>
<dbReference type="InterPro" id="IPR002781">
    <property type="entry name" value="TM_pro_TauE-like"/>
</dbReference>
<reference evidence="9" key="1">
    <citation type="submission" date="2020-02" db="EMBL/GenBank/DDBJ databases">
        <authorList>
            <person name="Meier V. D."/>
        </authorList>
    </citation>
    <scope>NUCLEOTIDE SEQUENCE</scope>
    <source>
        <strain evidence="9">AVDCRST_MAG03</strain>
    </source>
</reference>
<evidence type="ECO:0000256" key="1">
    <source>
        <dbReference type="ARBA" id="ARBA00004651"/>
    </source>
</evidence>
<feature type="transmembrane region" description="Helical" evidence="8">
    <location>
        <begin position="238"/>
        <end position="256"/>
    </location>
</feature>
<accession>A0A6J4NZ32</accession>
<evidence type="ECO:0000256" key="6">
    <source>
        <dbReference type="ARBA" id="ARBA00022989"/>
    </source>
</evidence>
<keyword evidence="6 8" id="KW-1133">Transmembrane helix</keyword>
<dbReference type="AlphaFoldDB" id="A0A6J4NZ32"/>
<dbReference type="EMBL" id="CADCUT010000070">
    <property type="protein sequence ID" value="CAA9401544.1"/>
    <property type="molecule type" value="Genomic_DNA"/>
</dbReference>
<dbReference type="Pfam" id="PF01925">
    <property type="entry name" value="TauE"/>
    <property type="match status" value="1"/>
</dbReference>
<feature type="transmembrane region" description="Helical" evidence="8">
    <location>
        <begin position="31"/>
        <end position="53"/>
    </location>
</feature>
<keyword evidence="4 8" id="KW-1003">Cell membrane</keyword>
<evidence type="ECO:0000256" key="5">
    <source>
        <dbReference type="ARBA" id="ARBA00022692"/>
    </source>
</evidence>
<dbReference type="PANTHER" id="PTHR30269:SF0">
    <property type="entry name" value="MEMBRANE TRANSPORTER PROTEIN YFCA-RELATED"/>
    <property type="match status" value="1"/>
</dbReference>
<evidence type="ECO:0000313" key="9">
    <source>
        <dbReference type="EMBL" id="CAA9401544.1"/>
    </source>
</evidence>
<evidence type="ECO:0000256" key="8">
    <source>
        <dbReference type="RuleBase" id="RU363041"/>
    </source>
</evidence>
<sequence>MSTFEIVAVLLAGVGAGAINAVVGSGTLITFPILLSVGIPPVVATISNAIGLVPGSVSGTWGYRRELAGQRKRVLQLLPASLIGAVTGAWLLLNLPDETFESVVPVLLVLALILVVTQTRIQGAIARYRERREESESGRGEVAATFVGTYLVGCYGGYFAAAQGILLVGVLGSLLTDSLQRINALKNLLTLVVNATAATAYILVAFDRINWQAAGLIAAGSLVGGLIGSSIGRRLPAPVLRATIVVLGVVGIWRIVGA</sequence>
<keyword evidence="5 8" id="KW-0812">Transmembrane</keyword>
<proteinExistence type="inferred from homology"/>
<evidence type="ECO:0000256" key="2">
    <source>
        <dbReference type="ARBA" id="ARBA00009142"/>
    </source>
</evidence>
<feature type="transmembrane region" description="Helical" evidence="8">
    <location>
        <begin position="188"/>
        <end position="206"/>
    </location>
</feature>
<evidence type="ECO:0000256" key="4">
    <source>
        <dbReference type="ARBA" id="ARBA00022475"/>
    </source>
</evidence>
<comment type="subcellular location">
    <subcellularLocation>
        <location evidence="1 8">Cell membrane</location>
        <topology evidence="1 8">Multi-pass membrane protein</topology>
    </subcellularLocation>
</comment>
<feature type="transmembrane region" description="Helical" evidence="8">
    <location>
        <begin position="213"/>
        <end position="232"/>
    </location>
</feature>
<keyword evidence="3" id="KW-0813">Transport</keyword>
<comment type="similarity">
    <text evidence="2 8">Belongs to the 4-toluene sulfonate uptake permease (TSUP) (TC 2.A.102) family.</text>
</comment>
<name>A0A6J4NZ32_9ACTN</name>
<gene>
    <name evidence="9" type="ORF">AVDCRST_MAG03-1265</name>
</gene>
<evidence type="ECO:0000256" key="3">
    <source>
        <dbReference type="ARBA" id="ARBA00022448"/>
    </source>
</evidence>
<dbReference type="InterPro" id="IPR052017">
    <property type="entry name" value="TSUP"/>
</dbReference>
<protein>
    <recommendedName>
        <fullName evidence="8">Probable membrane transporter protein</fullName>
    </recommendedName>
</protein>
<feature type="transmembrane region" description="Helical" evidence="8">
    <location>
        <begin position="74"/>
        <end position="93"/>
    </location>
</feature>
<dbReference type="PANTHER" id="PTHR30269">
    <property type="entry name" value="TRANSMEMBRANE PROTEIN YFCA"/>
    <property type="match status" value="1"/>
</dbReference>
<dbReference type="GO" id="GO:0005886">
    <property type="term" value="C:plasma membrane"/>
    <property type="evidence" value="ECO:0007669"/>
    <property type="project" value="UniProtKB-SubCell"/>
</dbReference>
<feature type="transmembrane region" description="Helical" evidence="8">
    <location>
        <begin position="142"/>
        <end position="168"/>
    </location>
</feature>